<dbReference type="AlphaFoldDB" id="A0A1W2CXJ6"/>
<proteinExistence type="predicted"/>
<dbReference type="eggNOG" id="ENOG5032NP7">
    <property type="taxonomic scope" value="Bacteria"/>
</dbReference>
<dbReference type="RefSeq" id="WP_051770497.1">
    <property type="nucleotide sequence ID" value="NZ_FWYC01000006.1"/>
</dbReference>
<evidence type="ECO:0000313" key="2">
    <source>
        <dbReference type="EMBL" id="SMC89943.1"/>
    </source>
</evidence>
<feature type="signal peptide" evidence="1">
    <location>
        <begin position="1"/>
        <end position="26"/>
    </location>
</feature>
<dbReference type="EMBL" id="FWYC01000006">
    <property type="protein sequence ID" value="SMC89943.1"/>
    <property type="molecule type" value="Genomic_DNA"/>
</dbReference>
<evidence type="ECO:0000256" key="1">
    <source>
        <dbReference type="SAM" id="SignalP"/>
    </source>
</evidence>
<keyword evidence="3" id="KW-1185">Reference proteome</keyword>
<name>A0A1W2CXJ6_9PSEU</name>
<keyword evidence="1" id="KW-0732">Signal</keyword>
<dbReference type="Proteomes" id="UP000192840">
    <property type="component" value="Unassembled WGS sequence"/>
</dbReference>
<gene>
    <name evidence="2" type="ORF">SAMN05660733_02489</name>
</gene>
<evidence type="ECO:0000313" key="3">
    <source>
        <dbReference type="Proteomes" id="UP000192840"/>
    </source>
</evidence>
<feature type="chain" id="PRO_5010746383" evidence="1">
    <location>
        <begin position="27"/>
        <end position="166"/>
    </location>
</feature>
<organism evidence="2 3">
    <name type="scientific">Lentzea albidocapillata</name>
    <dbReference type="NCBI Taxonomy" id="40571"/>
    <lineage>
        <taxon>Bacteria</taxon>
        <taxon>Bacillati</taxon>
        <taxon>Actinomycetota</taxon>
        <taxon>Actinomycetes</taxon>
        <taxon>Pseudonocardiales</taxon>
        <taxon>Pseudonocardiaceae</taxon>
        <taxon>Lentzea</taxon>
    </lineage>
</organism>
<sequence>MKAKNRRRKIGAVVAAVTSAAGMVFAAAAPATAAAYPTSTFSIEVGASYYKGTVTFYNRSVGVDGAFKAVGDRRIYAQAWSGTWLDWQSSSTWSNRSGPASLALTANVEGGAYSVDVWMTSGNPYDGLEYFTCYRGNSVCVGPTVGRPWVPPLDKPAVAAASGLSP</sequence>
<reference evidence="3" key="1">
    <citation type="submission" date="2017-04" db="EMBL/GenBank/DDBJ databases">
        <authorList>
            <person name="Varghese N."/>
            <person name="Submissions S."/>
        </authorList>
    </citation>
    <scope>NUCLEOTIDE SEQUENCE [LARGE SCALE GENOMIC DNA]</scope>
    <source>
        <strain evidence="3">DSM 44073</strain>
    </source>
</reference>
<dbReference type="OrthoDB" id="3634440at2"/>
<protein>
    <submittedName>
        <fullName evidence="2">Uncharacterized protein</fullName>
    </submittedName>
</protein>
<accession>A0A1W2CXJ6</accession>